<proteinExistence type="inferred from homology"/>
<dbReference type="PANTHER" id="PTHR10859">
    <property type="entry name" value="GLYCOSYL TRANSFERASE"/>
    <property type="match status" value="1"/>
</dbReference>
<feature type="transmembrane region" description="Helical" evidence="14">
    <location>
        <begin position="353"/>
        <end position="371"/>
    </location>
</feature>
<dbReference type="Proteomes" id="UP001500467">
    <property type="component" value="Unassembled WGS sequence"/>
</dbReference>
<evidence type="ECO:0000256" key="3">
    <source>
        <dbReference type="ARBA" id="ARBA00004922"/>
    </source>
</evidence>
<evidence type="ECO:0000256" key="11">
    <source>
        <dbReference type="ARBA" id="ARBA00022989"/>
    </source>
</evidence>
<evidence type="ECO:0000256" key="1">
    <source>
        <dbReference type="ARBA" id="ARBA00004141"/>
    </source>
</evidence>
<evidence type="ECO:0000256" key="8">
    <source>
        <dbReference type="ARBA" id="ARBA00022692"/>
    </source>
</evidence>
<organism evidence="17 18">
    <name type="scientific">Prauserella alba</name>
    <dbReference type="NCBI Taxonomy" id="176898"/>
    <lineage>
        <taxon>Bacteria</taxon>
        <taxon>Bacillati</taxon>
        <taxon>Actinomycetota</taxon>
        <taxon>Actinomycetes</taxon>
        <taxon>Pseudonocardiales</taxon>
        <taxon>Pseudonocardiaceae</taxon>
        <taxon>Prauserella</taxon>
    </lineage>
</organism>
<keyword evidence="10" id="KW-0735">Signal-anchor</keyword>
<comment type="pathway">
    <text evidence="3">Protein modification; protein glycosylation.</text>
</comment>
<dbReference type="RefSeq" id="WP_253860053.1">
    <property type="nucleotide sequence ID" value="NZ_BAAALM010000020.1"/>
</dbReference>
<evidence type="ECO:0000256" key="4">
    <source>
        <dbReference type="ARBA" id="ARBA00006739"/>
    </source>
</evidence>
<evidence type="ECO:0000259" key="16">
    <source>
        <dbReference type="Pfam" id="PF04138"/>
    </source>
</evidence>
<gene>
    <name evidence="17" type="ORF">GCM10009675_49730</name>
</gene>
<evidence type="ECO:0000256" key="7">
    <source>
        <dbReference type="ARBA" id="ARBA00022679"/>
    </source>
</evidence>
<evidence type="ECO:0000259" key="15">
    <source>
        <dbReference type="Pfam" id="PF00535"/>
    </source>
</evidence>
<dbReference type="Gene3D" id="3.90.550.10">
    <property type="entry name" value="Spore Coat Polysaccharide Biosynthesis Protein SpsA, Chain A"/>
    <property type="match status" value="1"/>
</dbReference>
<dbReference type="InterPro" id="IPR029044">
    <property type="entry name" value="Nucleotide-diphossugar_trans"/>
</dbReference>
<name>A0ABP4GHU2_9PSEU</name>
<dbReference type="InterPro" id="IPR035518">
    <property type="entry name" value="DPG_synthase"/>
</dbReference>
<evidence type="ECO:0000313" key="17">
    <source>
        <dbReference type="EMBL" id="GAA1220945.1"/>
    </source>
</evidence>
<protein>
    <recommendedName>
        <fullName evidence="5">dolichyl-phosphate beta-glucosyltransferase</fullName>
        <ecNumber evidence="5">2.4.1.117</ecNumber>
    </recommendedName>
</protein>
<dbReference type="PANTHER" id="PTHR10859:SF91">
    <property type="entry name" value="DOLICHYL-PHOSPHATE BETA-GLUCOSYLTRANSFERASE"/>
    <property type="match status" value="1"/>
</dbReference>
<comment type="similarity">
    <text evidence="4">Belongs to the glycosyltransferase 2 family.</text>
</comment>
<feature type="transmembrane region" description="Helical" evidence="14">
    <location>
        <begin position="287"/>
        <end position="308"/>
    </location>
</feature>
<evidence type="ECO:0000256" key="12">
    <source>
        <dbReference type="ARBA" id="ARBA00023136"/>
    </source>
</evidence>
<dbReference type="EC" id="2.4.1.117" evidence="5"/>
<comment type="caution">
    <text evidence="17">The sequence shown here is derived from an EMBL/GenBank/DDBJ whole genome shotgun (WGS) entry which is preliminary data.</text>
</comment>
<feature type="transmembrane region" description="Helical" evidence="14">
    <location>
        <begin position="383"/>
        <end position="400"/>
    </location>
</feature>
<evidence type="ECO:0000256" key="9">
    <source>
        <dbReference type="ARBA" id="ARBA00022824"/>
    </source>
</evidence>
<feature type="domain" description="Glycosyltransferase 2-like" evidence="15">
    <location>
        <begin position="26"/>
        <end position="192"/>
    </location>
</feature>
<feature type="domain" description="GtrA/DPMS transmembrane" evidence="16">
    <location>
        <begin position="289"/>
        <end position="406"/>
    </location>
</feature>
<dbReference type="Pfam" id="PF00535">
    <property type="entry name" value="Glycos_transf_2"/>
    <property type="match status" value="1"/>
</dbReference>
<evidence type="ECO:0000256" key="10">
    <source>
        <dbReference type="ARBA" id="ARBA00022968"/>
    </source>
</evidence>
<accession>A0ABP4GHU2</accession>
<dbReference type="InterPro" id="IPR007267">
    <property type="entry name" value="GtrA_DPMS_TM"/>
</dbReference>
<dbReference type="EMBL" id="BAAALM010000020">
    <property type="protein sequence ID" value="GAA1220945.1"/>
    <property type="molecule type" value="Genomic_DNA"/>
</dbReference>
<keyword evidence="18" id="KW-1185">Reference proteome</keyword>
<evidence type="ECO:0000256" key="2">
    <source>
        <dbReference type="ARBA" id="ARBA00004389"/>
    </source>
</evidence>
<reference evidence="18" key="1">
    <citation type="journal article" date="2019" name="Int. J. Syst. Evol. Microbiol.">
        <title>The Global Catalogue of Microorganisms (GCM) 10K type strain sequencing project: providing services to taxonomists for standard genome sequencing and annotation.</title>
        <authorList>
            <consortium name="The Broad Institute Genomics Platform"/>
            <consortium name="The Broad Institute Genome Sequencing Center for Infectious Disease"/>
            <person name="Wu L."/>
            <person name="Ma J."/>
        </authorList>
    </citation>
    <scope>NUCLEOTIDE SEQUENCE [LARGE SCALE GENOMIC DNA]</scope>
    <source>
        <strain evidence="18">JCM 13022</strain>
    </source>
</reference>
<evidence type="ECO:0000256" key="5">
    <source>
        <dbReference type="ARBA" id="ARBA00012583"/>
    </source>
</evidence>
<comment type="subcellular location">
    <subcellularLocation>
        <location evidence="2">Endoplasmic reticulum membrane</location>
        <topology evidence="2">Single-pass membrane protein</topology>
    </subcellularLocation>
    <subcellularLocation>
        <location evidence="1">Membrane</location>
        <topology evidence="1">Multi-pass membrane protein</topology>
    </subcellularLocation>
</comment>
<keyword evidence="9" id="KW-0256">Endoplasmic reticulum</keyword>
<dbReference type="SUPFAM" id="SSF53448">
    <property type="entry name" value="Nucleotide-diphospho-sugar transferases"/>
    <property type="match status" value="1"/>
</dbReference>
<keyword evidence="11 14" id="KW-1133">Transmembrane helix</keyword>
<evidence type="ECO:0000256" key="14">
    <source>
        <dbReference type="SAM" id="Phobius"/>
    </source>
</evidence>
<dbReference type="CDD" id="cd04188">
    <property type="entry name" value="DPG_synthase"/>
    <property type="match status" value="1"/>
</dbReference>
<dbReference type="Pfam" id="PF04138">
    <property type="entry name" value="GtrA_DPMS_TM"/>
    <property type="match status" value="1"/>
</dbReference>
<comment type="catalytic activity">
    <reaction evidence="13">
        <text>a di-trans,poly-cis-dolichyl phosphate + UDP-alpha-D-glucose = a di-trans,poly-cis-dolichyl beta-D-glucosyl phosphate + UDP</text>
        <dbReference type="Rhea" id="RHEA:15401"/>
        <dbReference type="Rhea" id="RHEA-COMP:19498"/>
        <dbReference type="Rhea" id="RHEA-COMP:19502"/>
        <dbReference type="ChEBI" id="CHEBI:57525"/>
        <dbReference type="ChEBI" id="CHEBI:57683"/>
        <dbReference type="ChEBI" id="CHEBI:58223"/>
        <dbReference type="ChEBI" id="CHEBI:58885"/>
        <dbReference type="EC" id="2.4.1.117"/>
    </reaction>
    <physiologicalReaction direction="left-to-right" evidence="13">
        <dbReference type="Rhea" id="RHEA:15402"/>
    </physiologicalReaction>
</comment>
<keyword evidence="12 14" id="KW-0472">Membrane</keyword>
<sequence length="417" mass="45382">MTAIQTEPDRRRERVGTDGPAPVLDVVVPVYNEETDLEPCVRRLHEHLGSDFPYTFRITIADNASVDDTPRVAEQLAGRLAEVRVVRLEQKGRGRALRHVWSISDSPVLAYLDVDLSTDLAALAPLVAPLISGHSDVAIGSRLARGSNVVRGPKREFISRCYNLLLRGTLAARFSDAQCGFKAIRSDMANELLPHVTDPAWFFDTELLVLAQRADLRIHEVPVDWVDDPDSRVDIVSTAVADLKGIVRLLRGTVTGSVPVARLRAQLGRAPRPVSADGVPETLARQLVRFAAVGVASTLAYLVLYLLFRLGVGAQAANLSALLLTAIGNTAANRRLTFRVRGAHRAPTHHIQGLVVFGLGLGLTSGSLAMLELVTQPSRTLELATLVGANLLATIMRFLLFRGWVFRPTTDSEEAGR</sequence>
<keyword evidence="6" id="KW-0328">Glycosyltransferase</keyword>
<evidence type="ECO:0000313" key="18">
    <source>
        <dbReference type="Proteomes" id="UP001500467"/>
    </source>
</evidence>
<evidence type="ECO:0000256" key="13">
    <source>
        <dbReference type="ARBA" id="ARBA00045097"/>
    </source>
</evidence>
<dbReference type="InterPro" id="IPR001173">
    <property type="entry name" value="Glyco_trans_2-like"/>
</dbReference>
<keyword evidence="8 14" id="KW-0812">Transmembrane</keyword>
<feature type="transmembrane region" description="Helical" evidence="14">
    <location>
        <begin position="314"/>
        <end position="332"/>
    </location>
</feature>
<keyword evidence="7" id="KW-0808">Transferase</keyword>
<evidence type="ECO:0000256" key="6">
    <source>
        <dbReference type="ARBA" id="ARBA00022676"/>
    </source>
</evidence>